<proteinExistence type="inferred from homology"/>
<reference evidence="9 10" key="1">
    <citation type="submission" date="2019-03" db="EMBL/GenBank/DDBJ databases">
        <title>Sequencing the genomes of 1000 actinobacteria strains.</title>
        <authorList>
            <person name="Klenk H.-P."/>
        </authorList>
    </citation>
    <scope>NUCLEOTIDE SEQUENCE [LARGE SCALE GENOMIC DNA]</scope>
    <source>
        <strain evidence="9 10">DSM 18936</strain>
    </source>
</reference>
<evidence type="ECO:0000256" key="2">
    <source>
        <dbReference type="ARBA" id="ARBA00006448"/>
    </source>
</evidence>
<comment type="caution">
    <text evidence="9">The sequence shown here is derived from an EMBL/GenBank/DDBJ whole genome shotgun (WGS) entry which is preliminary data.</text>
</comment>
<feature type="domain" description="YetF C-terminal" evidence="8">
    <location>
        <begin position="92"/>
        <end position="161"/>
    </location>
</feature>
<protein>
    <submittedName>
        <fullName evidence="9">Uncharacterized protein DUF421</fullName>
    </submittedName>
</protein>
<evidence type="ECO:0000313" key="9">
    <source>
        <dbReference type="EMBL" id="TDT15180.1"/>
    </source>
</evidence>
<dbReference type="EMBL" id="SOAU01000001">
    <property type="protein sequence ID" value="TDT15180.1"/>
    <property type="molecule type" value="Genomic_DNA"/>
</dbReference>
<dbReference type="Gene3D" id="3.30.240.20">
    <property type="entry name" value="bsu07140 like domains"/>
    <property type="match status" value="1"/>
</dbReference>
<evidence type="ECO:0000256" key="5">
    <source>
        <dbReference type="ARBA" id="ARBA00022989"/>
    </source>
</evidence>
<gene>
    <name evidence="9" type="ORF">BDK89_0744</name>
</gene>
<keyword evidence="6 7" id="KW-0472">Membrane</keyword>
<evidence type="ECO:0000256" key="7">
    <source>
        <dbReference type="SAM" id="Phobius"/>
    </source>
</evidence>
<evidence type="ECO:0000256" key="1">
    <source>
        <dbReference type="ARBA" id="ARBA00004651"/>
    </source>
</evidence>
<sequence length="176" mass="18596">MTLASIRLVSDALDLWFVPIAALTMLLTVTLAVRIADVRSLSKMMSFDFAVTVSLGSVLASIVTLSTPLLDGVAAVAALLGVQAALTAIRRRSNAARRASDNAPILLMDRGTPIEENLREVRMTLGDLYSKLRIAGVTSMDEVGAVVLETTGDVAVLAANDIDDELLTDVRRGAAT</sequence>
<evidence type="ECO:0000313" key="10">
    <source>
        <dbReference type="Proteomes" id="UP000294558"/>
    </source>
</evidence>
<evidence type="ECO:0000256" key="6">
    <source>
        <dbReference type="ARBA" id="ARBA00023136"/>
    </source>
</evidence>
<dbReference type="InterPro" id="IPR007353">
    <property type="entry name" value="DUF421"/>
</dbReference>
<evidence type="ECO:0000256" key="4">
    <source>
        <dbReference type="ARBA" id="ARBA00022692"/>
    </source>
</evidence>
<dbReference type="AlphaFoldDB" id="A0A4R7HWK6"/>
<feature type="transmembrane region" description="Helical" evidence="7">
    <location>
        <begin position="47"/>
        <end position="66"/>
    </location>
</feature>
<feature type="transmembrane region" description="Helical" evidence="7">
    <location>
        <begin position="15"/>
        <end position="35"/>
    </location>
</feature>
<keyword evidence="4 7" id="KW-0812">Transmembrane</keyword>
<feature type="transmembrane region" description="Helical" evidence="7">
    <location>
        <begin position="72"/>
        <end position="89"/>
    </location>
</feature>
<comment type="similarity">
    <text evidence="2">Belongs to the UPF0702 family.</text>
</comment>
<dbReference type="GO" id="GO:0005886">
    <property type="term" value="C:plasma membrane"/>
    <property type="evidence" value="ECO:0007669"/>
    <property type="project" value="UniProtKB-SubCell"/>
</dbReference>
<dbReference type="RefSeq" id="WP_166657363.1">
    <property type="nucleotide sequence ID" value="NZ_SOAU01000001.1"/>
</dbReference>
<dbReference type="PANTHER" id="PTHR34582:SF6">
    <property type="entry name" value="UPF0702 TRANSMEMBRANE PROTEIN YCAP"/>
    <property type="match status" value="1"/>
</dbReference>
<name>A0A4R7HWK6_9ACTN</name>
<keyword evidence="3" id="KW-1003">Cell membrane</keyword>
<evidence type="ECO:0000259" key="8">
    <source>
        <dbReference type="Pfam" id="PF04239"/>
    </source>
</evidence>
<dbReference type="InterPro" id="IPR023090">
    <property type="entry name" value="UPF0702_alpha/beta_dom_sf"/>
</dbReference>
<dbReference type="Pfam" id="PF04239">
    <property type="entry name" value="DUF421"/>
    <property type="match status" value="1"/>
</dbReference>
<keyword evidence="10" id="KW-1185">Reference proteome</keyword>
<keyword evidence="5 7" id="KW-1133">Transmembrane helix</keyword>
<dbReference type="PANTHER" id="PTHR34582">
    <property type="entry name" value="UPF0702 TRANSMEMBRANE PROTEIN YCAP"/>
    <property type="match status" value="1"/>
</dbReference>
<evidence type="ECO:0000256" key="3">
    <source>
        <dbReference type="ARBA" id="ARBA00022475"/>
    </source>
</evidence>
<accession>A0A4R7HWK6</accession>
<comment type="subcellular location">
    <subcellularLocation>
        <location evidence="1">Cell membrane</location>
        <topology evidence="1">Multi-pass membrane protein</topology>
    </subcellularLocation>
</comment>
<organism evidence="9 10">
    <name type="scientific">Ilumatobacter fluminis</name>
    <dbReference type="NCBI Taxonomy" id="467091"/>
    <lineage>
        <taxon>Bacteria</taxon>
        <taxon>Bacillati</taxon>
        <taxon>Actinomycetota</taxon>
        <taxon>Acidimicrobiia</taxon>
        <taxon>Acidimicrobiales</taxon>
        <taxon>Ilumatobacteraceae</taxon>
        <taxon>Ilumatobacter</taxon>
    </lineage>
</organism>
<dbReference type="Proteomes" id="UP000294558">
    <property type="component" value="Unassembled WGS sequence"/>
</dbReference>